<gene>
    <name evidence="1" type="ORF">BTN49_0179</name>
</gene>
<keyword evidence="2" id="KW-1185">Reference proteome</keyword>
<dbReference type="Proteomes" id="UP000219020">
    <property type="component" value="Unassembled WGS sequence"/>
</dbReference>
<dbReference type="EMBL" id="NBYY01000003">
    <property type="protein sequence ID" value="PCS24184.1"/>
    <property type="molecule type" value="Genomic_DNA"/>
</dbReference>
<evidence type="ECO:0000313" key="1">
    <source>
        <dbReference type="EMBL" id="PCS24184.1"/>
    </source>
</evidence>
<sequence length="41" mass="4769">MYLHAGSVHFLEFKAIDKKLQKLQDNGFRMIVVDSVKLGYQ</sequence>
<evidence type="ECO:0000313" key="2">
    <source>
        <dbReference type="Proteomes" id="UP000219020"/>
    </source>
</evidence>
<dbReference type="AlphaFoldDB" id="A0A2A5T7Q2"/>
<name>A0A2A5T7Q2_9GAMM</name>
<accession>A0A2A5T7Q2</accession>
<reference evidence="2" key="1">
    <citation type="submission" date="2017-04" db="EMBL/GenBank/DDBJ databases">
        <title>Genome evolution of the luminous symbionts of deep sea anglerfish.</title>
        <authorList>
            <person name="Hendry T.A."/>
        </authorList>
    </citation>
    <scope>NUCLEOTIDE SEQUENCE [LARGE SCALE GENOMIC DNA]</scope>
</reference>
<comment type="caution">
    <text evidence="1">The sequence shown here is derived from an EMBL/GenBank/DDBJ whole genome shotgun (WGS) entry which is preliminary data.</text>
</comment>
<organism evidence="1 2">
    <name type="scientific">Candidatus Enterovibrio escicola</name>
    <dbReference type="NCBI Taxonomy" id="1927127"/>
    <lineage>
        <taxon>Bacteria</taxon>
        <taxon>Pseudomonadati</taxon>
        <taxon>Pseudomonadota</taxon>
        <taxon>Gammaproteobacteria</taxon>
        <taxon>Vibrionales</taxon>
        <taxon>Vibrionaceae</taxon>
        <taxon>Enterovibrio</taxon>
    </lineage>
</organism>
<protein>
    <submittedName>
        <fullName evidence="1">Uncharacterized protein</fullName>
    </submittedName>
</protein>
<proteinExistence type="predicted"/>